<dbReference type="AlphaFoldDB" id="A0A291Q1G4"/>
<name>A0A291Q1G4_9ACTN</name>
<dbReference type="EMBL" id="CP022685">
    <property type="protein sequence ID" value="ATL25432.1"/>
    <property type="molecule type" value="Genomic_DNA"/>
</dbReference>
<proteinExistence type="predicted"/>
<keyword evidence="2" id="KW-1185">Reference proteome</keyword>
<organism evidence="1 2">
    <name type="scientific">Streptomyces formicae</name>
    <dbReference type="NCBI Taxonomy" id="1616117"/>
    <lineage>
        <taxon>Bacteria</taxon>
        <taxon>Bacillati</taxon>
        <taxon>Actinomycetota</taxon>
        <taxon>Actinomycetes</taxon>
        <taxon>Kitasatosporales</taxon>
        <taxon>Streptomycetaceae</taxon>
        <taxon>Streptomyces</taxon>
    </lineage>
</organism>
<evidence type="ECO:0000313" key="2">
    <source>
        <dbReference type="Proteomes" id="UP000221011"/>
    </source>
</evidence>
<dbReference type="KEGG" id="sfk:KY5_0414"/>
<evidence type="ECO:0000313" key="1">
    <source>
        <dbReference type="EMBL" id="ATL25432.1"/>
    </source>
</evidence>
<sequence>MRNADRVRMGPAHGTKASPALAAATPCEYDPAIMRTSWEDGRWGS</sequence>
<gene>
    <name evidence="1" type="ORF">KY5_0414</name>
</gene>
<reference evidence="1 2" key="1">
    <citation type="submission" date="2017-08" db="EMBL/GenBank/DDBJ databases">
        <title>Complete Genome Sequence of Streptomyces formicae KY5, the formicamycin producer.</title>
        <authorList>
            <person name="Holmes N.A."/>
            <person name="Devine R."/>
            <person name="Qin Z."/>
            <person name="Seipke R.F."/>
            <person name="Wilkinson B."/>
            <person name="Hutchings M.I."/>
        </authorList>
    </citation>
    <scope>NUCLEOTIDE SEQUENCE [LARGE SCALE GENOMIC DNA]</scope>
    <source>
        <strain evidence="1 2">KY5</strain>
    </source>
</reference>
<accession>A0A291Q1G4</accession>
<dbReference type="Proteomes" id="UP000221011">
    <property type="component" value="Chromosome"/>
</dbReference>
<protein>
    <submittedName>
        <fullName evidence="1">Uncharacterized protein</fullName>
    </submittedName>
</protein>